<dbReference type="Proteomes" id="UP000001847">
    <property type="component" value="Chromosome I"/>
</dbReference>
<proteinExistence type="predicted"/>
<name>B0SSA6_LEPBP</name>
<evidence type="ECO:0000313" key="2">
    <source>
        <dbReference type="Proteomes" id="UP000001847"/>
    </source>
</evidence>
<dbReference type="BioCyc" id="LBIF456481:LEPBI_RS09345-MONOMER"/>
<dbReference type="KEGG" id="lbi:LEPBI_I1893"/>
<evidence type="ECO:0000313" key="1">
    <source>
        <dbReference type="EMBL" id="ABZ97996.1"/>
    </source>
</evidence>
<accession>B0SSA6</accession>
<dbReference type="AlphaFoldDB" id="B0SSA6"/>
<dbReference type="HOGENOM" id="CLU_1803768_0_0_12"/>
<keyword evidence="2" id="KW-1185">Reference proteome</keyword>
<gene>
    <name evidence="1" type="ordered locus">LEPBI_I1893</name>
</gene>
<protein>
    <submittedName>
        <fullName evidence="1">Uncharacterized protein</fullName>
    </submittedName>
</protein>
<organism evidence="1 2">
    <name type="scientific">Leptospira biflexa serovar Patoc (strain Patoc 1 / ATCC 23582 / Paris)</name>
    <dbReference type="NCBI Taxonomy" id="456481"/>
    <lineage>
        <taxon>Bacteria</taxon>
        <taxon>Pseudomonadati</taxon>
        <taxon>Spirochaetota</taxon>
        <taxon>Spirochaetia</taxon>
        <taxon>Leptospirales</taxon>
        <taxon>Leptospiraceae</taxon>
        <taxon>Leptospira</taxon>
    </lineage>
</organism>
<sequence>MKEFGRITGQDTLDEIKYSKLSSSLDATTTNGSRKTNMGALALGGVGIAIGSMVDSPAIGGAIGGAVGGALCYSLDKYGRKLGKYFLLESGNPIPYVNKFKGTKFFNPLSEALKKGNKSLAVTHYLLSKTNPEFRQMDNDDED</sequence>
<dbReference type="STRING" id="456481.LEPBI_I1893"/>
<dbReference type="OrthoDB" id="9936794at2"/>
<reference evidence="1 2" key="1">
    <citation type="journal article" date="2008" name="PLoS ONE">
        <title>Genome sequence of the saprophyte Leptospira biflexa provides insights into the evolution of Leptospira and the pathogenesis of leptospirosis.</title>
        <authorList>
            <person name="Picardeau M."/>
            <person name="Bulach D.M."/>
            <person name="Bouchier C."/>
            <person name="Zuerner R.L."/>
            <person name="Zidane N."/>
            <person name="Wilson P.J."/>
            <person name="Creno S."/>
            <person name="Kuczek E.S."/>
            <person name="Bommezzadri S."/>
            <person name="Davis J.C."/>
            <person name="McGrath A."/>
            <person name="Johnson M.J."/>
            <person name="Boursaux-Eude C."/>
            <person name="Seemann T."/>
            <person name="Rouy Z."/>
            <person name="Coppel R.L."/>
            <person name="Rood J.I."/>
            <person name="Lajus A."/>
            <person name="Davies J.K."/>
            <person name="Medigue C."/>
            <person name="Adler B."/>
        </authorList>
    </citation>
    <scope>NUCLEOTIDE SEQUENCE [LARGE SCALE GENOMIC DNA]</scope>
    <source>
        <strain evidence="2">Patoc 1 / ATCC 23582 / Paris</strain>
    </source>
</reference>
<dbReference type="EMBL" id="CP000786">
    <property type="protein sequence ID" value="ABZ97996.1"/>
    <property type="molecule type" value="Genomic_DNA"/>
</dbReference>
<dbReference type="RefSeq" id="WP_012388874.1">
    <property type="nucleotide sequence ID" value="NC_010602.1"/>
</dbReference>